<reference evidence="1" key="1">
    <citation type="submission" date="2023-04" db="EMBL/GenBank/DDBJ databases">
        <title>Draft Genome sequencing of Naganishia species isolated from polar environments using Oxford Nanopore Technology.</title>
        <authorList>
            <person name="Leo P."/>
            <person name="Venkateswaran K."/>
        </authorList>
    </citation>
    <scope>NUCLEOTIDE SEQUENCE</scope>
    <source>
        <strain evidence="1">MNA-CCFEE 5262</strain>
    </source>
</reference>
<sequence>MASAQTPAASAPLPPPSLPRISGTVSKGKQREKPIASLLAGATAGAIEGFVTYPTEYAKTQLQFGAKNAASVNGVAVKPMGPIGIVRDTIANKGIRGLYAGCTALVVGNAVKAGVRFLSYDQYKSMLTDADGKLSAPRSLVAGLGAGMTEAVFAVTPSETIKTKLIEDSRRPQPRYRGLIHGAGQIVKEEGIGGIYRGLLPVVSSFPSWVGQKMCILTVLHSRLQMMRQGANSAVRFTAYSALKQAVQGSAGPSQQLPSTVTFGIGAIAGIITVYSTMPLDVIKTRMQSLEARSQYRNSAHCAYRIFTEEGVTRFWKGTTPRLARLIVSRSSKKLEEILIIVLVYNHQMSGGIVFTVYEAVYPVMADLV</sequence>
<evidence type="ECO:0000313" key="2">
    <source>
        <dbReference type="Proteomes" id="UP001230649"/>
    </source>
</evidence>
<proteinExistence type="predicted"/>
<dbReference type="EMBL" id="JASBWS010000002">
    <property type="protein sequence ID" value="KAJ9117290.1"/>
    <property type="molecule type" value="Genomic_DNA"/>
</dbReference>
<protein>
    <submittedName>
        <fullName evidence="1">Uncharacterized protein</fullName>
    </submittedName>
</protein>
<gene>
    <name evidence="1" type="ORF">QFC20_000437</name>
</gene>
<dbReference type="Proteomes" id="UP001230649">
    <property type="component" value="Unassembled WGS sequence"/>
</dbReference>
<name>A0ACC2X143_9TREE</name>
<organism evidence="1 2">
    <name type="scientific">Naganishia adeliensis</name>
    <dbReference type="NCBI Taxonomy" id="92952"/>
    <lineage>
        <taxon>Eukaryota</taxon>
        <taxon>Fungi</taxon>
        <taxon>Dikarya</taxon>
        <taxon>Basidiomycota</taxon>
        <taxon>Agaricomycotina</taxon>
        <taxon>Tremellomycetes</taxon>
        <taxon>Filobasidiales</taxon>
        <taxon>Filobasidiaceae</taxon>
        <taxon>Naganishia</taxon>
    </lineage>
</organism>
<comment type="caution">
    <text evidence="1">The sequence shown here is derived from an EMBL/GenBank/DDBJ whole genome shotgun (WGS) entry which is preliminary data.</text>
</comment>
<accession>A0ACC2X143</accession>
<keyword evidence="2" id="KW-1185">Reference proteome</keyword>
<evidence type="ECO:0000313" key="1">
    <source>
        <dbReference type="EMBL" id="KAJ9117290.1"/>
    </source>
</evidence>